<evidence type="ECO:0000313" key="1">
    <source>
        <dbReference type="EMBL" id="BAS28184.1"/>
    </source>
</evidence>
<protein>
    <submittedName>
        <fullName evidence="1">Uncharacterized protein</fullName>
    </submittedName>
</protein>
<dbReference type="Proteomes" id="UP000065807">
    <property type="component" value="Chromosome"/>
</dbReference>
<name>A0A0K2SN00_LIMPI</name>
<dbReference type="KEGG" id="lpil:LIP_2343"/>
<organism evidence="1 2">
    <name type="scientific">Limnochorda pilosa</name>
    <dbReference type="NCBI Taxonomy" id="1555112"/>
    <lineage>
        <taxon>Bacteria</taxon>
        <taxon>Bacillati</taxon>
        <taxon>Bacillota</taxon>
        <taxon>Limnochordia</taxon>
        <taxon>Limnochordales</taxon>
        <taxon>Limnochordaceae</taxon>
        <taxon>Limnochorda</taxon>
    </lineage>
</organism>
<reference evidence="2" key="2">
    <citation type="journal article" date="2016" name="Int. J. Syst. Evol. Microbiol.">
        <title>Complete genome sequence and cell structure of Limnochorda pilosa, a Gram-negative spore-former within the phylum Firmicutes.</title>
        <authorList>
            <person name="Watanabe M."/>
            <person name="Kojima H."/>
            <person name="Fukui M."/>
        </authorList>
    </citation>
    <scope>NUCLEOTIDE SEQUENCE [LARGE SCALE GENOMIC DNA]</scope>
    <source>
        <strain evidence="2">HC45</strain>
    </source>
</reference>
<dbReference type="AlphaFoldDB" id="A0A0K2SN00"/>
<keyword evidence="2" id="KW-1185">Reference proteome</keyword>
<accession>A0A0K2SN00</accession>
<reference evidence="2" key="1">
    <citation type="submission" date="2015-07" db="EMBL/GenBank/DDBJ databases">
        <title>Complete genome sequence and phylogenetic analysis of Limnochorda pilosa.</title>
        <authorList>
            <person name="Watanabe M."/>
            <person name="Kojima H."/>
            <person name="Fukui M."/>
        </authorList>
    </citation>
    <scope>NUCLEOTIDE SEQUENCE [LARGE SCALE GENOMIC DNA]</scope>
    <source>
        <strain evidence="2">HC45</strain>
    </source>
</reference>
<proteinExistence type="predicted"/>
<sequence>MGKRSLQKALGGGPARFSLIRHAFVRRGGERHGKRPLAVRTSLPLPVLREHAHLTEGFEETEGPVTYFDLPPIVLTPHKGSFPWPDYDALSEYVLAAWERFRKQREVPLGLRWCGSLARAILGPNCDD</sequence>
<dbReference type="EMBL" id="AP014924">
    <property type="protein sequence ID" value="BAS28184.1"/>
    <property type="molecule type" value="Genomic_DNA"/>
</dbReference>
<gene>
    <name evidence="1" type="ORF">LIP_2343</name>
</gene>
<evidence type="ECO:0000313" key="2">
    <source>
        <dbReference type="Proteomes" id="UP000065807"/>
    </source>
</evidence>